<reference evidence="2 3" key="1">
    <citation type="submission" date="2021-06" db="EMBL/GenBank/DDBJ databases">
        <title>Caerostris extrusa draft genome.</title>
        <authorList>
            <person name="Kono N."/>
            <person name="Arakawa K."/>
        </authorList>
    </citation>
    <scope>NUCLEOTIDE SEQUENCE [LARGE SCALE GENOMIC DNA]</scope>
</reference>
<feature type="region of interest" description="Disordered" evidence="1">
    <location>
        <begin position="30"/>
        <end position="71"/>
    </location>
</feature>
<keyword evidence="3" id="KW-1185">Reference proteome</keyword>
<feature type="compositionally biased region" description="Basic and acidic residues" evidence="1">
    <location>
        <begin position="37"/>
        <end position="56"/>
    </location>
</feature>
<proteinExistence type="predicted"/>
<sequence length="168" mass="18920">MHNNDLNEAKSVVEPRFLWKVNMRRGTTCYLGNQSPEESRGEGQKEEDEGRGRDTFSRGQGRGWGSTPLPRGRHRTCGIQLSTLPQKMLLLFDTSCPSTDFLHRPNTRAMLQITTCASEICRWATSSSVVHCLQLSCPRIFDIAQTEEPCYIQKATSASEIRSPVTLM</sequence>
<name>A0AAV4SME0_CAEEX</name>
<dbReference type="Proteomes" id="UP001054945">
    <property type="component" value="Unassembled WGS sequence"/>
</dbReference>
<gene>
    <name evidence="2" type="ORF">CEXT_114851</name>
</gene>
<comment type="caution">
    <text evidence="2">The sequence shown here is derived from an EMBL/GenBank/DDBJ whole genome shotgun (WGS) entry which is preliminary data.</text>
</comment>
<protein>
    <submittedName>
        <fullName evidence="2">Uncharacterized protein</fullName>
    </submittedName>
</protein>
<accession>A0AAV4SME0</accession>
<evidence type="ECO:0000256" key="1">
    <source>
        <dbReference type="SAM" id="MobiDB-lite"/>
    </source>
</evidence>
<dbReference type="EMBL" id="BPLR01009763">
    <property type="protein sequence ID" value="GIY34416.1"/>
    <property type="molecule type" value="Genomic_DNA"/>
</dbReference>
<evidence type="ECO:0000313" key="2">
    <source>
        <dbReference type="EMBL" id="GIY34416.1"/>
    </source>
</evidence>
<organism evidence="2 3">
    <name type="scientific">Caerostris extrusa</name>
    <name type="common">Bark spider</name>
    <name type="synonym">Caerostris bankana</name>
    <dbReference type="NCBI Taxonomy" id="172846"/>
    <lineage>
        <taxon>Eukaryota</taxon>
        <taxon>Metazoa</taxon>
        <taxon>Ecdysozoa</taxon>
        <taxon>Arthropoda</taxon>
        <taxon>Chelicerata</taxon>
        <taxon>Arachnida</taxon>
        <taxon>Araneae</taxon>
        <taxon>Araneomorphae</taxon>
        <taxon>Entelegynae</taxon>
        <taxon>Araneoidea</taxon>
        <taxon>Araneidae</taxon>
        <taxon>Caerostris</taxon>
    </lineage>
</organism>
<evidence type="ECO:0000313" key="3">
    <source>
        <dbReference type="Proteomes" id="UP001054945"/>
    </source>
</evidence>
<dbReference type="AlphaFoldDB" id="A0AAV4SME0"/>